<dbReference type="PROSITE" id="PS00237">
    <property type="entry name" value="G_PROTEIN_RECEP_F1_1"/>
    <property type="match status" value="1"/>
</dbReference>
<feature type="transmembrane region" description="Helical" evidence="15">
    <location>
        <begin position="109"/>
        <end position="128"/>
    </location>
</feature>
<evidence type="ECO:0000256" key="5">
    <source>
        <dbReference type="ARBA" id="ARBA00023040"/>
    </source>
</evidence>
<dbReference type="AlphaFoldDB" id="A0A3Q2PB85"/>
<feature type="transmembrane region" description="Helical" evidence="15">
    <location>
        <begin position="245"/>
        <end position="265"/>
    </location>
</feature>
<evidence type="ECO:0000313" key="18">
    <source>
        <dbReference type="Proteomes" id="UP000265000"/>
    </source>
</evidence>
<comment type="subcellular location">
    <subcellularLocation>
        <location evidence="1">Cell membrane</location>
        <topology evidence="1">Multi-pass membrane protein</topology>
    </subcellularLocation>
</comment>
<evidence type="ECO:0000256" key="8">
    <source>
        <dbReference type="ARBA" id="ARBA00023170"/>
    </source>
</evidence>
<keyword evidence="18" id="KW-1185">Reference proteome</keyword>
<name>A0A3Q2PB85_FUNHE</name>
<organism evidence="17 18">
    <name type="scientific">Fundulus heteroclitus</name>
    <name type="common">Killifish</name>
    <name type="synonym">Mummichog</name>
    <dbReference type="NCBI Taxonomy" id="8078"/>
    <lineage>
        <taxon>Eukaryota</taxon>
        <taxon>Metazoa</taxon>
        <taxon>Chordata</taxon>
        <taxon>Craniata</taxon>
        <taxon>Vertebrata</taxon>
        <taxon>Euteleostomi</taxon>
        <taxon>Actinopterygii</taxon>
        <taxon>Neopterygii</taxon>
        <taxon>Teleostei</taxon>
        <taxon>Neoteleostei</taxon>
        <taxon>Acanthomorphata</taxon>
        <taxon>Ovalentaria</taxon>
        <taxon>Atherinomorphae</taxon>
        <taxon>Cyprinodontiformes</taxon>
        <taxon>Fundulidae</taxon>
        <taxon>Fundulus</taxon>
    </lineage>
</organism>
<comment type="function">
    <text evidence="12">G-protein-coupled receptor of lysophosphatidylserine (LysoPS) that plays different roles in immune response. Acts a damage-sensing receptor that triggers tissue repair upon recognition of dying neutrophils. Mechanistically, apoptotic neutrophils release lysophosphatydilserine that are recognized by type 3 innate lymphoid cells (ILC3s) via GPR34, which activates downstream PI3K-AKT and RAS-ERK signaling pathways leading to STAT3 activation and IL-22 production. Plays an important role in microglial function, controlling morphology and phagocytosis.</text>
</comment>
<evidence type="ECO:0000256" key="14">
    <source>
        <dbReference type="SAM" id="MobiDB-lite"/>
    </source>
</evidence>
<evidence type="ECO:0000256" key="4">
    <source>
        <dbReference type="ARBA" id="ARBA00022989"/>
    </source>
</evidence>
<keyword evidence="8 13" id="KW-0675">Receptor</keyword>
<keyword evidence="2" id="KW-1003">Cell membrane</keyword>
<feature type="domain" description="G-protein coupled receptors family 1 profile" evidence="16">
    <location>
        <begin position="49"/>
        <end position="303"/>
    </location>
</feature>
<evidence type="ECO:0000256" key="3">
    <source>
        <dbReference type="ARBA" id="ARBA00022692"/>
    </source>
</evidence>
<keyword evidence="7" id="KW-1015">Disulfide bond</keyword>
<evidence type="ECO:0000256" key="12">
    <source>
        <dbReference type="ARBA" id="ARBA00045234"/>
    </source>
</evidence>
<comment type="similarity">
    <text evidence="13">Belongs to the G-protein coupled receptor 1 family.</text>
</comment>
<dbReference type="GO" id="GO:0045028">
    <property type="term" value="F:G protein-coupled purinergic nucleotide receptor activity"/>
    <property type="evidence" value="ECO:0007669"/>
    <property type="project" value="TreeGrafter"/>
</dbReference>
<evidence type="ECO:0000256" key="1">
    <source>
        <dbReference type="ARBA" id="ARBA00004651"/>
    </source>
</evidence>
<dbReference type="PANTHER" id="PTHR24233:SF1">
    <property type="entry name" value="G-PROTEIN COUPLED RECEPTOR 34-RELATED"/>
    <property type="match status" value="1"/>
</dbReference>
<feature type="transmembrane region" description="Helical" evidence="15">
    <location>
        <begin position="149"/>
        <end position="168"/>
    </location>
</feature>
<dbReference type="GO" id="GO:0005886">
    <property type="term" value="C:plasma membrane"/>
    <property type="evidence" value="ECO:0007669"/>
    <property type="project" value="UniProtKB-SubCell"/>
</dbReference>
<evidence type="ECO:0000256" key="11">
    <source>
        <dbReference type="ARBA" id="ARBA00035691"/>
    </source>
</evidence>
<feature type="region of interest" description="Disordered" evidence="14">
    <location>
        <begin position="1"/>
        <end position="21"/>
    </location>
</feature>
<feature type="transmembrane region" description="Helical" evidence="15">
    <location>
        <begin position="195"/>
        <end position="215"/>
    </location>
</feature>
<dbReference type="Pfam" id="PF00001">
    <property type="entry name" value="7tm_1"/>
    <property type="match status" value="1"/>
</dbReference>
<keyword evidence="5 13" id="KW-0297">G-protein coupled receptor</keyword>
<keyword evidence="3 13" id="KW-0812">Transmembrane</keyword>
<dbReference type="InterPro" id="IPR000276">
    <property type="entry name" value="GPCR_Rhodpsn"/>
</dbReference>
<dbReference type="GeneTree" id="ENSGT01110000267167"/>
<keyword evidence="9" id="KW-0325">Glycoprotein</keyword>
<evidence type="ECO:0000259" key="16">
    <source>
        <dbReference type="PROSITE" id="PS50262"/>
    </source>
</evidence>
<dbReference type="FunFam" id="1.20.1070.10:FF:000150">
    <property type="entry name" value="probable G-protein coupled receptor 34"/>
    <property type="match status" value="1"/>
</dbReference>
<evidence type="ECO:0000313" key="17">
    <source>
        <dbReference type="Ensembl" id="ENSFHEP00000009230.1"/>
    </source>
</evidence>
<proteinExistence type="inferred from homology"/>
<dbReference type="Proteomes" id="UP000265000">
    <property type="component" value="Unplaced"/>
</dbReference>
<evidence type="ECO:0000256" key="6">
    <source>
        <dbReference type="ARBA" id="ARBA00023136"/>
    </source>
</evidence>
<dbReference type="PRINTS" id="PR00237">
    <property type="entry name" value="GPCRRHODOPSN"/>
</dbReference>
<dbReference type="PRINTS" id="PR01157">
    <property type="entry name" value="P2YPURNOCPTR"/>
</dbReference>
<dbReference type="Gene3D" id="1.20.1070.10">
    <property type="entry name" value="Rhodopsin 7-helix transmembrane proteins"/>
    <property type="match status" value="1"/>
</dbReference>
<keyword evidence="4 15" id="KW-1133">Transmembrane helix</keyword>
<feature type="transmembrane region" description="Helical" evidence="15">
    <location>
        <begin position="36"/>
        <end position="58"/>
    </location>
</feature>
<evidence type="ECO:0000256" key="7">
    <source>
        <dbReference type="ARBA" id="ARBA00023157"/>
    </source>
</evidence>
<reference evidence="17" key="1">
    <citation type="submission" date="2025-08" db="UniProtKB">
        <authorList>
            <consortium name="Ensembl"/>
        </authorList>
    </citation>
    <scope>IDENTIFICATION</scope>
</reference>
<evidence type="ECO:0000256" key="13">
    <source>
        <dbReference type="RuleBase" id="RU000688"/>
    </source>
</evidence>
<dbReference type="PANTHER" id="PTHR24233">
    <property type="entry name" value="P2Y PURINOCEPTOR-RELATED G-PROTEIN COUPLED RECEPTOR"/>
    <property type="match status" value="1"/>
</dbReference>
<feature type="transmembrane region" description="Helical" evidence="15">
    <location>
        <begin position="70"/>
        <end position="89"/>
    </location>
</feature>
<dbReference type="PROSITE" id="PS50262">
    <property type="entry name" value="G_PROTEIN_RECEP_F1_2"/>
    <property type="match status" value="1"/>
</dbReference>
<keyword evidence="10 13" id="KW-0807">Transducer</keyword>
<evidence type="ECO:0000256" key="15">
    <source>
        <dbReference type="SAM" id="Phobius"/>
    </source>
</evidence>
<keyword evidence="6 15" id="KW-0472">Membrane</keyword>
<protein>
    <recommendedName>
        <fullName evidence="11">Probable G-protein coupled receptor 34</fullName>
    </recommendedName>
</protein>
<evidence type="ECO:0000256" key="2">
    <source>
        <dbReference type="ARBA" id="ARBA00022475"/>
    </source>
</evidence>
<evidence type="ECO:0000256" key="9">
    <source>
        <dbReference type="ARBA" id="ARBA00023180"/>
    </source>
</evidence>
<evidence type="ECO:0000256" key="10">
    <source>
        <dbReference type="ARBA" id="ARBA00023224"/>
    </source>
</evidence>
<sequence>MENQNAMLNSTASPNSTGVNGSQCEVDDKMLQTPLAVLYSIIFLLGLTGNLLALWVFFFVQCKRNSMRVFLINLALSDVLLALCLPFRIQYHLVGNRWTLWPWLCKLVGYFLYMNMYISITLLGVISVDRYLKIYGSVRIRRKMQSPTWSVVACVIIWALSLALMLPFVTAKSENSTMCFHYKTIKEEESWKAKINIAVLVAFWLVFISLTVSYGRIGQKLRWRSQERPDLPTAPHYSRVARKSFFILFLFFVCFVPYHVSRGFYIKTQITKVSCDWRNLADKINEISLVISTLNSCLDPVMFFLLSATVRREVGRFVSSVLRVRGGGGAIRTTSSTDLDSKTDRRQSNVHFVCNLNEKETASSSSE</sequence>
<dbReference type="InterPro" id="IPR017452">
    <property type="entry name" value="GPCR_Rhodpsn_7TM"/>
</dbReference>
<accession>A0A3Q2PB85</accession>
<dbReference type="SUPFAM" id="SSF81321">
    <property type="entry name" value="Family A G protein-coupled receptor-like"/>
    <property type="match status" value="1"/>
</dbReference>
<dbReference type="Ensembl" id="ENSFHET00000000845.1">
    <property type="protein sequence ID" value="ENSFHEP00000009230.1"/>
    <property type="gene ID" value="ENSFHEG00000000239.1"/>
</dbReference>
<reference evidence="17" key="2">
    <citation type="submission" date="2025-09" db="UniProtKB">
        <authorList>
            <consortium name="Ensembl"/>
        </authorList>
    </citation>
    <scope>IDENTIFICATION</scope>
</reference>